<feature type="signal peptide" evidence="1">
    <location>
        <begin position="1"/>
        <end position="21"/>
    </location>
</feature>
<proteinExistence type="predicted"/>
<evidence type="ECO:0000256" key="1">
    <source>
        <dbReference type="SAM" id="SignalP"/>
    </source>
</evidence>
<dbReference type="Proteomes" id="UP000008694">
    <property type="component" value="Unassembled WGS sequence"/>
</dbReference>
<keyword evidence="3" id="KW-1185">Reference proteome</keyword>
<accession>D7LXC0</accession>
<keyword evidence="1" id="KW-0732">Signal</keyword>
<dbReference type="HOGENOM" id="CLU_2577141_0_0_1"/>
<reference evidence="3" key="1">
    <citation type="journal article" date="2011" name="Nat. Genet.">
        <title>The Arabidopsis lyrata genome sequence and the basis of rapid genome size change.</title>
        <authorList>
            <person name="Hu T.T."/>
            <person name="Pattyn P."/>
            <person name="Bakker E.G."/>
            <person name="Cao J."/>
            <person name="Cheng J.-F."/>
            <person name="Clark R.M."/>
            <person name="Fahlgren N."/>
            <person name="Fawcett J.A."/>
            <person name="Grimwood J."/>
            <person name="Gundlach H."/>
            <person name="Haberer G."/>
            <person name="Hollister J.D."/>
            <person name="Ossowski S."/>
            <person name="Ottilar R.P."/>
            <person name="Salamov A.A."/>
            <person name="Schneeberger K."/>
            <person name="Spannagl M."/>
            <person name="Wang X."/>
            <person name="Yang L."/>
            <person name="Nasrallah M.E."/>
            <person name="Bergelson J."/>
            <person name="Carrington J.C."/>
            <person name="Gaut B.S."/>
            <person name="Schmutz J."/>
            <person name="Mayer K.F.X."/>
            <person name="Van de Peer Y."/>
            <person name="Grigoriev I.V."/>
            <person name="Nordborg M."/>
            <person name="Weigel D."/>
            <person name="Guo Y.-L."/>
        </authorList>
    </citation>
    <scope>NUCLEOTIDE SEQUENCE [LARGE SCALE GENOMIC DNA]</scope>
    <source>
        <strain evidence="3">cv. MN47</strain>
    </source>
</reference>
<dbReference type="STRING" id="81972.D7LXC0"/>
<sequence length="83" mass="9370">MSKPFQLSMAMLTILIILVTAQRRRCNEKIVFQLCNGMGKNKCFDYCDMRECAAACKKKRNGEGICDGNEFALSAQCVCLYKC</sequence>
<name>D7LXC0_ARALL</name>
<dbReference type="AlphaFoldDB" id="D7LXC0"/>
<feature type="chain" id="PRO_5003103260" evidence="1">
    <location>
        <begin position="22"/>
        <end position="83"/>
    </location>
</feature>
<dbReference type="Gramene" id="fgenesh1_pm.C_scaffold_6002368">
    <property type="protein sequence ID" value="fgenesh1_pm.C_scaffold_6002368"/>
    <property type="gene ID" value="fgenesh1_pm.C_scaffold_6002368"/>
</dbReference>
<gene>
    <name evidence="2" type="ORF">ARALYDRAFT_327148</name>
</gene>
<dbReference type="EMBL" id="GL348718">
    <property type="protein sequence ID" value="EFH50842.1"/>
    <property type="molecule type" value="Genomic_DNA"/>
</dbReference>
<evidence type="ECO:0000313" key="3">
    <source>
        <dbReference type="Proteomes" id="UP000008694"/>
    </source>
</evidence>
<evidence type="ECO:0000313" key="2">
    <source>
        <dbReference type="EMBL" id="EFH50842.1"/>
    </source>
</evidence>
<protein>
    <submittedName>
        <fullName evidence="2">Uncharacterized protein</fullName>
    </submittedName>
</protein>
<organism evidence="3">
    <name type="scientific">Arabidopsis lyrata subsp. lyrata</name>
    <name type="common">Lyre-leaved rock-cress</name>
    <dbReference type="NCBI Taxonomy" id="81972"/>
    <lineage>
        <taxon>Eukaryota</taxon>
        <taxon>Viridiplantae</taxon>
        <taxon>Streptophyta</taxon>
        <taxon>Embryophyta</taxon>
        <taxon>Tracheophyta</taxon>
        <taxon>Spermatophyta</taxon>
        <taxon>Magnoliopsida</taxon>
        <taxon>eudicotyledons</taxon>
        <taxon>Gunneridae</taxon>
        <taxon>Pentapetalae</taxon>
        <taxon>rosids</taxon>
        <taxon>malvids</taxon>
        <taxon>Brassicales</taxon>
        <taxon>Brassicaceae</taxon>
        <taxon>Camelineae</taxon>
        <taxon>Arabidopsis</taxon>
    </lineage>
</organism>